<dbReference type="CDD" id="cd00609">
    <property type="entry name" value="AAT_like"/>
    <property type="match status" value="1"/>
</dbReference>
<gene>
    <name evidence="2" type="ORF">R5R35_007960</name>
</gene>
<evidence type="ECO:0000259" key="1">
    <source>
        <dbReference type="Pfam" id="PF00155"/>
    </source>
</evidence>
<accession>A0AAN9VHY2</accession>
<dbReference type="Pfam" id="PF00155">
    <property type="entry name" value="Aminotran_1_2"/>
    <property type="match status" value="1"/>
</dbReference>
<keyword evidence="3" id="KW-1185">Reference proteome</keyword>
<feature type="domain" description="Aminotransferase class I/classII large" evidence="1">
    <location>
        <begin position="25"/>
        <end position="408"/>
    </location>
</feature>
<dbReference type="PANTHER" id="PTHR42858">
    <property type="entry name" value="AMINOTRANSFERASE"/>
    <property type="match status" value="1"/>
</dbReference>
<dbReference type="AlphaFoldDB" id="A0AAN9VHY2"/>
<protein>
    <recommendedName>
        <fullName evidence="1">Aminotransferase class I/classII large domain-containing protein</fullName>
    </recommendedName>
</protein>
<proteinExistence type="predicted"/>
<dbReference type="PANTHER" id="PTHR42858:SF1">
    <property type="entry name" value="LD15494P"/>
    <property type="match status" value="1"/>
</dbReference>
<dbReference type="Proteomes" id="UP001378592">
    <property type="component" value="Unassembled WGS sequence"/>
</dbReference>
<dbReference type="Gene3D" id="3.40.640.10">
    <property type="entry name" value="Type I PLP-dependent aspartate aminotransferase-like (Major domain)"/>
    <property type="match status" value="1"/>
</dbReference>
<comment type="caution">
    <text evidence="2">The sequence shown here is derived from an EMBL/GenBank/DDBJ whole genome shotgun (WGS) entry which is preliminary data.</text>
</comment>
<sequence>MAKEHDPYLRHLFDGTDLNVYDHNVMNLSAGAPGPDLLQLCVNLFQEATRHCLEKEKEKAYLFQYGIAPGMWEFREELAKFLSKQYGEPVLRELLVQTCGATHGLQLAMIEFLWPDSIIFVEDATYMLALQAFQKYPHMKIVTVPITDSGLDAEALEKIVSEEYTKRQWNLTEERPFWAMLYTIPVFHNPTGTTMKESTCQKVVNIARKFNILVFCEDVYNLIHFTEGPPPKRLFAYDFETPGYKGGHVISNGTFSKILSPGVRVGWMELPPRLAVNIRKSGILVSGGATNHYVSGVITSLLELGLQEKHLTYAREKFKNRMNILCDILETRLPKSCVFLRPMGGYFVWIKLPEFINSKQFTDWSTKKHKITMVVGSRFSLENKYNNYLRVGIAFHDKEIIRQAAEVLCIAIREFIEMITTKKNLT</sequence>
<name>A0AAN9VHY2_9ORTH</name>
<evidence type="ECO:0000313" key="2">
    <source>
        <dbReference type="EMBL" id="KAK7790722.1"/>
    </source>
</evidence>
<dbReference type="GO" id="GO:0030170">
    <property type="term" value="F:pyridoxal phosphate binding"/>
    <property type="evidence" value="ECO:0007669"/>
    <property type="project" value="InterPro"/>
</dbReference>
<dbReference type="InterPro" id="IPR015422">
    <property type="entry name" value="PyrdxlP-dep_Trfase_small"/>
</dbReference>
<dbReference type="InterPro" id="IPR015421">
    <property type="entry name" value="PyrdxlP-dep_Trfase_major"/>
</dbReference>
<dbReference type="EMBL" id="JAZDUA010000596">
    <property type="protein sequence ID" value="KAK7790722.1"/>
    <property type="molecule type" value="Genomic_DNA"/>
</dbReference>
<dbReference type="InterPro" id="IPR015424">
    <property type="entry name" value="PyrdxlP-dep_Trfase"/>
</dbReference>
<dbReference type="SUPFAM" id="SSF53383">
    <property type="entry name" value="PLP-dependent transferases"/>
    <property type="match status" value="1"/>
</dbReference>
<dbReference type="GO" id="GO:0047536">
    <property type="term" value="F:2-aminoadipate transaminase activity"/>
    <property type="evidence" value="ECO:0007669"/>
    <property type="project" value="TreeGrafter"/>
</dbReference>
<dbReference type="InterPro" id="IPR004839">
    <property type="entry name" value="Aminotransferase_I/II_large"/>
</dbReference>
<dbReference type="Gene3D" id="3.90.1150.10">
    <property type="entry name" value="Aspartate Aminotransferase, domain 1"/>
    <property type="match status" value="1"/>
</dbReference>
<evidence type="ECO:0000313" key="3">
    <source>
        <dbReference type="Proteomes" id="UP001378592"/>
    </source>
</evidence>
<reference evidence="2 3" key="1">
    <citation type="submission" date="2024-03" db="EMBL/GenBank/DDBJ databases">
        <title>The genome assembly and annotation of the cricket Gryllus longicercus Weissman &amp; Gray.</title>
        <authorList>
            <person name="Szrajer S."/>
            <person name="Gray D."/>
            <person name="Ylla G."/>
        </authorList>
    </citation>
    <scope>NUCLEOTIDE SEQUENCE [LARGE SCALE GENOMIC DNA]</scope>
    <source>
        <strain evidence="2">DAG 2021-001</strain>
        <tissue evidence="2">Whole body minus gut</tissue>
    </source>
</reference>
<organism evidence="2 3">
    <name type="scientific">Gryllus longicercus</name>
    <dbReference type="NCBI Taxonomy" id="2509291"/>
    <lineage>
        <taxon>Eukaryota</taxon>
        <taxon>Metazoa</taxon>
        <taxon>Ecdysozoa</taxon>
        <taxon>Arthropoda</taxon>
        <taxon>Hexapoda</taxon>
        <taxon>Insecta</taxon>
        <taxon>Pterygota</taxon>
        <taxon>Neoptera</taxon>
        <taxon>Polyneoptera</taxon>
        <taxon>Orthoptera</taxon>
        <taxon>Ensifera</taxon>
        <taxon>Gryllidea</taxon>
        <taxon>Grylloidea</taxon>
        <taxon>Gryllidae</taxon>
        <taxon>Gryllinae</taxon>
        <taxon>Gryllus</taxon>
    </lineage>
</organism>